<organism evidence="4 5">
    <name type="scientific">Micromonospora lutea</name>
    <dbReference type="NCBI Taxonomy" id="419825"/>
    <lineage>
        <taxon>Bacteria</taxon>
        <taxon>Bacillati</taxon>
        <taxon>Actinomycetota</taxon>
        <taxon>Actinomycetes</taxon>
        <taxon>Micromonosporales</taxon>
        <taxon>Micromonosporaceae</taxon>
        <taxon>Micromonospora</taxon>
    </lineage>
</organism>
<dbReference type="InterPro" id="IPR010559">
    <property type="entry name" value="Sig_transdc_His_kin_internal"/>
</dbReference>
<feature type="transmembrane region" description="Helical" evidence="1">
    <location>
        <begin position="56"/>
        <end position="76"/>
    </location>
</feature>
<dbReference type="SUPFAM" id="SSF55874">
    <property type="entry name" value="ATPase domain of HSP90 chaperone/DNA topoisomerase II/histidine kinase"/>
    <property type="match status" value="1"/>
</dbReference>
<sequence length="370" mass="40379">MSDRLRCPYVLGMARRLALWTVCATVWWLGYGWIAARNYQQITAEWGIYVPWSEVLTAELITAGLWIPLTVLALALAARFPLGRPTPLVLGVHLGGLAVAVFGRWWVVHRLDEWLGCWPALPLLAELAVDQRPQHAFTYALLTGVGHALHYASAHRRREAELARAELARLRAQIRPHFLFNTLNTIAAVVHDDPDRAERMVVDLGTLLRQALEHGDDRPVPLAAEVDLTRCYLDIEQQRYGDRLRVVWDVSADAAEALVPPLVLQPLAENAVRHGLAPRAGGGRVLVAAHRDGDTLRLVVEDDGVGPRAGSGSGGIGLASVRSRLRAAYGVRAELTAGARPGGGFRVVLRVPWRSAGAQRVSVSSAAGVR</sequence>
<feature type="transmembrane region" description="Helical" evidence="1">
    <location>
        <begin position="88"/>
        <end position="107"/>
    </location>
</feature>
<dbReference type="EMBL" id="BOPB01000026">
    <property type="protein sequence ID" value="GIJ23629.1"/>
    <property type="molecule type" value="Genomic_DNA"/>
</dbReference>
<evidence type="ECO:0000313" key="4">
    <source>
        <dbReference type="EMBL" id="GIJ23629.1"/>
    </source>
</evidence>
<comment type="caution">
    <text evidence="4">The sequence shown here is derived from an EMBL/GenBank/DDBJ whole genome shotgun (WGS) entry which is preliminary data.</text>
</comment>
<dbReference type="PANTHER" id="PTHR34220">
    <property type="entry name" value="SENSOR HISTIDINE KINASE YPDA"/>
    <property type="match status" value="1"/>
</dbReference>
<dbReference type="InterPro" id="IPR003594">
    <property type="entry name" value="HATPase_dom"/>
</dbReference>
<dbReference type="Proteomes" id="UP000643165">
    <property type="component" value="Unassembled WGS sequence"/>
</dbReference>
<reference evidence="4 5" key="1">
    <citation type="submission" date="2021-01" db="EMBL/GenBank/DDBJ databases">
        <title>Whole genome shotgun sequence of Verrucosispora lutea NBRC 106530.</title>
        <authorList>
            <person name="Komaki H."/>
            <person name="Tamura T."/>
        </authorList>
    </citation>
    <scope>NUCLEOTIDE SEQUENCE [LARGE SCALE GENOMIC DNA]</scope>
    <source>
        <strain evidence="4 5">NBRC 106530</strain>
    </source>
</reference>
<proteinExistence type="predicted"/>
<evidence type="ECO:0000259" key="2">
    <source>
        <dbReference type="Pfam" id="PF02518"/>
    </source>
</evidence>
<evidence type="ECO:0000313" key="5">
    <source>
        <dbReference type="Proteomes" id="UP000643165"/>
    </source>
</evidence>
<dbReference type="PANTHER" id="PTHR34220:SF7">
    <property type="entry name" value="SENSOR HISTIDINE KINASE YPDA"/>
    <property type="match status" value="1"/>
</dbReference>
<dbReference type="InterPro" id="IPR036890">
    <property type="entry name" value="HATPase_C_sf"/>
</dbReference>
<dbReference type="InterPro" id="IPR050640">
    <property type="entry name" value="Bact_2-comp_sensor_kinase"/>
</dbReference>
<dbReference type="Pfam" id="PF06580">
    <property type="entry name" value="His_kinase"/>
    <property type="match status" value="1"/>
</dbReference>
<feature type="domain" description="Signal transduction histidine kinase internal region" evidence="3">
    <location>
        <begin position="165"/>
        <end position="244"/>
    </location>
</feature>
<keyword evidence="1" id="KW-0812">Transmembrane</keyword>
<feature type="transmembrane region" description="Helical" evidence="1">
    <location>
        <begin position="17"/>
        <end position="36"/>
    </location>
</feature>
<keyword evidence="5" id="KW-1185">Reference proteome</keyword>
<feature type="domain" description="Histidine kinase/HSP90-like ATPase" evidence="2">
    <location>
        <begin position="263"/>
        <end position="353"/>
    </location>
</feature>
<dbReference type="Gene3D" id="3.30.565.10">
    <property type="entry name" value="Histidine kinase-like ATPase, C-terminal domain"/>
    <property type="match status" value="1"/>
</dbReference>
<evidence type="ECO:0000259" key="3">
    <source>
        <dbReference type="Pfam" id="PF06580"/>
    </source>
</evidence>
<accession>A0ABQ4J0G6</accession>
<name>A0ABQ4J0G6_9ACTN</name>
<protein>
    <recommendedName>
        <fullName evidence="6">Histidine kinase</fullName>
    </recommendedName>
</protein>
<evidence type="ECO:0008006" key="6">
    <source>
        <dbReference type="Google" id="ProtNLM"/>
    </source>
</evidence>
<dbReference type="Pfam" id="PF02518">
    <property type="entry name" value="HATPase_c"/>
    <property type="match status" value="1"/>
</dbReference>
<evidence type="ECO:0000256" key="1">
    <source>
        <dbReference type="SAM" id="Phobius"/>
    </source>
</evidence>
<gene>
    <name evidence="4" type="ORF">Vlu01_42530</name>
</gene>
<keyword evidence="1" id="KW-1133">Transmembrane helix</keyword>
<keyword evidence="1" id="KW-0472">Membrane</keyword>